<accession>A0AC61DB64</accession>
<organism evidence="1 2">
    <name type="scientific">Sporanaerobium hydrogeniformans</name>
    <dbReference type="NCBI Taxonomy" id="3072179"/>
    <lineage>
        <taxon>Bacteria</taxon>
        <taxon>Bacillati</taxon>
        <taxon>Bacillota</taxon>
        <taxon>Clostridia</taxon>
        <taxon>Lachnospirales</taxon>
        <taxon>Lachnospiraceae</taxon>
        <taxon>Sporanaerobium</taxon>
    </lineage>
</organism>
<reference evidence="1" key="1">
    <citation type="submission" date="2017-10" db="EMBL/GenBank/DDBJ databases">
        <title>Genome sequence of cellulolytic Lachnospiraceae bacterium XHS1971 isolated from hotspring sediment.</title>
        <authorList>
            <person name="Vasudevan G."/>
            <person name="Joshi A.J."/>
            <person name="Hivarkar S."/>
            <person name="Lanjekar V.B."/>
            <person name="Dhakephalkar P.K."/>
            <person name="Dagar S."/>
        </authorList>
    </citation>
    <scope>NUCLEOTIDE SEQUENCE</scope>
    <source>
        <strain evidence="1">XHS1971</strain>
    </source>
</reference>
<keyword evidence="2" id="KW-1185">Reference proteome</keyword>
<comment type="caution">
    <text evidence="1">The sequence shown here is derived from an EMBL/GenBank/DDBJ whole genome shotgun (WGS) entry which is preliminary data.</text>
</comment>
<proteinExistence type="predicted"/>
<name>A0AC61DB64_9FIRM</name>
<protein>
    <submittedName>
        <fullName evidence="1">Uncharacterized protein</fullName>
    </submittedName>
</protein>
<evidence type="ECO:0000313" key="2">
    <source>
        <dbReference type="Proteomes" id="UP000224460"/>
    </source>
</evidence>
<sequence>MKKHFIMLFTILSIGGVLLTGCGSEKTSDLPEQTPAIETPALEQSTSKPPTEEVPNTAQPEASTKPQTSKPNTSKPEASKPITKPEKTQPIPTPEATPETPLPEVSSLSASEIYDKVLSDLEIPRQNTLDDTMLKDWYGIDASILKSYKVTMPLMSSQINEYAVFEVKDSKDVQTVLDGIEKRTEGMFLYPSLQEAFDARQTVTKGNYILFVIDGEAVDTIVKNFNALIK</sequence>
<evidence type="ECO:0000313" key="1">
    <source>
        <dbReference type="EMBL" id="PHV69998.1"/>
    </source>
</evidence>
<dbReference type="EMBL" id="PEDL01000015">
    <property type="protein sequence ID" value="PHV69998.1"/>
    <property type="molecule type" value="Genomic_DNA"/>
</dbReference>
<dbReference type="Proteomes" id="UP000224460">
    <property type="component" value="Unassembled WGS sequence"/>
</dbReference>
<gene>
    <name evidence="1" type="ORF">CS063_12690</name>
</gene>